<dbReference type="Pfam" id="PF01522">
    <property type="entry name" value="Polysacc_deac_1"/>
    <property type="match status" value="1"/>
</dbReference>
<comment type="caution">
    <text evidence="4">The sequence shown here is derived from an EMBL/GenBank/DDBJ whole genome shotgun (WGS) entry which is preliminary data.</text>
</comment>
<evidence type="ECO:0000313" key="5">
    <source>
        <dbReference type="Proteomes" id="UP000434223"/>
    </source>
</evidence>
<proteinExistence type="predicted"/>
<gene>
    <name evidence="4" type="ORF">GNE07_23305</name>
</gene>
<dbReference type="InterPro" id="IPR011330">
    <property type="entry name" value="Glyco_hydro/deAcase_b/a-brl"/>
</dbReference>
<dbReference type="SUPFAM" id="SSF88713">
    <property type="entry name" value="Glycoside hydrolase/deacetylase"/>
    <property type="match status" value="1"/>
</dbReference>
<protein>
    <submittedName>
        <fullName evidence="4">Polysaccharide deacetylase family protein</fullName>
    </submittedName>
</protein>
<dbReference type="CDD" id="cd10967">
    <property type="entry name" value="CE4_GLA_like_6s"/>
    <property type="match status" value="1"/>
</dbReference>
<keyword evidence="2" id="KW-0732">Signal</keyword>
<name>A0AAW9WPH9_9FIRM</name>
<evidence type="ECO:0000256" key="1">
    <source>
        <dbReference type="ARBA" id="ARBA00004613"/>
    </source>
</evidence>
<evidence type="ECO:0000256" key="2">
    <source>
        <dbReference type="ARBA" id="ARBA00022729"/>
    </source>
</evidence>
<dbReference type="GO" id="GO:0005576">
    <property type="term" value="C:extracellular region"/>
    <property type="evidence" value="ECO:0007669"/>
    <property type="project" value="UniProtKB-SubCell"/>
</dbReference>
<feature type="domain" description="NodB homology" evidence="3">
    <location>
        <begin position="17"/>
        <end position="149"/>
    </location>
</feature>
<evidence type="ECO:0000259" key="3">
    <source>
        <dbReference type="Pfam" id="PF01522"/>
    </source>
</evidence>
<dbReference type="PANTHER" id="PTHR34216">
    <property type="match status" value="1"/>
</dbReference>
<dbReference type="InterPro" id="IPR002509">
    <property type="entry name" value="NODB_dom"/>
</dbReference>
<dbReference type="InterPro" id="IPR051398">
    <property type="entry name" value="Polysacch_Deacetylase"/>
</dbReference>
<comment type="subcellular location">
    <subcellularLocation>
        <location evidence="1">Secreted</location>
    </subcellularLocation>
</comment>
<dbReference type="PANTHER" id="PTHR34216:SF3">
    <property type="entry name" value="POLY-BETA-1,6-N-ACETYL-D-GLUCOSAMINE N-DEACETYLASE"/>
    <property type="match status" value="1"/>
</dbReference>
<organism evidence="4 5">
    <name type="scientific">Hungatella hathewayi</name>
    <dbReference type="NCBI Taxonomy" id="154046"/>
    <lineage>
        <taxon>Bacteria</taxon>
        <taxon>Bacillati</taxon>
        <taxon>Bacillota</taxon>
        <taxon>Clostridia</taxon>
        <taxon>Lachnospirales</taxon>
        <taxon>Lachnospiraceae</taxon>
        <taxon>Hungatella</taxon>
    </lineage>
</organism>
<accession>A0AAW9WPH9</accession>
<evidence type="ECO:0000313" key="4">
    <source>
        <dbReference type="EMBL" id="MUB65952.1"/>
    </source>
</evidence>
<dbReference type="GO" id="GO:0016810">
    <property type="term" value="F:hydrolase activity, acting on carbon-nitrogen (but not peptide) bonds"/>
    <property type="evidence" value="ECO:0007669"/>
    <property type="project" value="InterPro"/>
</dbReference>
<dbReference type="Gene3D" id="3.20.20.370">
    <property type="entry name" value="Glycoside hydrolase/deacetylase"/>
    <property type="match status" value="1"/>
</dbReference>
<dbReference type="Proteomes" id="UP000434223">
    <property type="component" value="Unassembled WGS sequence"/>
</dbReference>
<dbReference type="EMBL" id="WNME01000020">
    <property type="protein sequence ID" value="MUB65952.1"/>
    <property type="molecule type" value="Genomic_DNA"/>
</dbReference>
<dbReference type="AlphaFoldDB" id="A0AAW9WPH9"/>
<reference evidence="4 5" key="1">
    <citation type="submission" date="2019-09" db="EMBL/GenBank/DDBJ databases">
        <title>Draft genome sequencing of Hungatella hathewayi 123Y-2.</title>
        <authorList>
            <person name="Lv Q."/>
            <person name="Li S."/>
        </authorList>
    </citation>
    <scope>NUCLEOTIDE SEQUENCE [LARGE SCALE GENOMIC DNA]</scope>
    <source>
        <strain evidence="4 5">123Y-2</strain>
    </source>
</reference>
<dbReference type="GO" id="GO:0005975">
    <property type="term" value="P:carbohydrate metabolic process"/>
    <property type="evidence" value="ECO:0007669"/>
    <property type="project" value="InterPro"/>
</dbReference>
<sequence length="286" mass="32593">MERKSMGSMFMRYPGGKKKALTLSYDDGVEQDIRLIELMMKNGLKGTFNLNSGLYAEEGTVYPPGTVHRRMTEKMATEVYGSSGMEVAVHGLTHPFLEQLPVNLCTAEVIKDRENLEKQFQTIVRGMAYPFGTTSDMVVNTLMQAGIAYARTTVSTGDFRLPSDWLRLTATCHHKDGRLKELAKKFVEDTPKYGSWLFYLWGHSYEFEADENWDVIEEFAAYTGNRDEIWYATNLELYDYVTAYDRLLFSVDGLTAYNPTSTDVYFDKDDNSYCLKAGERKLLSGT</sequence>